<evidence type="ECO:0000259" key="9">
    <source>
        <dbReference type="PROSITE" id="PS50975"/>
    </source>
</evidence>
<dbReference type="Pfam" id="PF00549">
    <property type="entry name" value="Ligase_CoA"/>
    <property type="match status" value="1"/>
</dbReference>
<dbReference type="InterPro" id="IPR005811">
    <property type="entry name" value="SUCC_ACL_C"/>
</dbReference>
<dbReference type="InterPro" id="IPR017866">
    <property type="entry name" value="Succ-CoA_synthase_bsu_CS"/>
</dbReference>
<feature type="binding site" evidence="7">
    <location>
        <position position="223"/>
    </location>
    <ligand>
        <name>Mg(2+)</name>
        <dbReference type="ChEBI" id="CHEBI:18420"/>
    </ligand>
</feature>
<organism evidence="10 11">
    <name type="scientific">Desulfosporosinus youngiae DSM 17734</name>
    <dbReference type="NCBI Taxonomy" id="768710"/>
    <lineage>
        <taxon>Bacteria</taxon>
        <taxon>Bacillati</taxon>
        <taxon>Bacillota</taxon>
        <taxon>Clostridia</taxon>
        <taxon>Eubacteriales</taxon>
        <taxon>Desulfitobacteriaceae</taxon>
        <taxon>Desulfosporosinus</taxon>
    </lineage>
</organism>
<reference evidence="10 11" key="1">
    <citation type="submission" date="2011-11" db="EMBL/GenBank/DDBJ databases">
        <title>The Noncontiguous Finished genome of Desulfosporosinus youngiae DSM 17734.</title>
        <authorList>
            <consortium name="US DOE Joint Genome Institute (JGI-PGF)"/>
            <person name="Lucas S."/>
            <person name="Han J."/>
            <person name="Lapidus A."/>
            <person name="Cheng J.-F."/>
            <person name="Goodwin L."/>
            <person name="Pitluck S."/>
            <person name="Peters L."/>
            <person name="Ovchinnikova G."/>
            <person name="Lu M."/>
            <person name="Land M.L."/>
            <person name="Hauser L."/>
            <person name="Pester M."/>
            <person name="Spring S."/>
            <person name="Ollivier B."/>
            <person name="Rattei T."/>
            <person name="Klenk H.-P."/>
            <person name="Wagner M."/>
            <person name="Loy A."/>
            <person name="Woyke T.J."/>
        </authorList>
    </citation>
    <scope>NUCLEOTIDE SEQUENCE [LARGE SCALE GENOMIC DNA]</scope>
    <source>
        <strain evidence="10 11">DSM 17734</strain>
    </source>
</reference>
<dbReference type="PROSITE" id="PS50975">
    <property type="entry name" value="ATP_GRASP"/>
    <property type="match status" value="1"/>
</dbReference>
<keyword evidence="4 7" id="KW-0479">Metal-binding</keyword>
<evidence type="ECO:0000313" key="10">
    <source>
        <dbReference type="EMBL" id="EHQ91241.1"/>
    </source>
</evidence>
<dbReference type="InterPro" id="IPR011761">
    <property type="entry name" value="ATP-grasp"/>
</dbReference>
<dbReference type="Proteomes" id="UP000005104">
    <property type="component" value="Chromosome"/>
</dbReference>
<feature type="binding site" evidence="7">
    <location>
        <position position="111"/>
    </location>
    <ligand>
        <name>ATP</name>
        <dbReference type="ChEBI" id="CHEBI:30616"/>
    </ligand>
</feature>
<gene>
    <name evidence="7" type="primary">sucC</name>
    <name evidence="10" type="ORF">DesyoDRAFT_4286</name>
</gene>
<evidence type="ECO:0000313" key="11">
    <source>
        <dbReference type="Proteomes" id="UP000005104"/>
    </source>
</evidence>
<dbReference type="Gene3D" id="3.30.1490.20">
    <property type="entry name" value="ATP-grasp fold, A domain"/>
    <property type="match status" value="1"/>
</dbReference>
<evidence type="ECO:0000256" key="3">
    <source>
        <dbReference type="ARBA" id="ARBA00022598"/>
    </source>
</evidence>
<feature type="binding site" evidence="7">
    <location>
        <begin position="327"/>
        <end position="329"/>
    </location>
    <ligand>
        <name>substrate</name>
        <note>ligand shared with subunit alpha</note>
    </ligand>
</feature>
<keyword evidence="2 7" id="KW-0816">Tricarboxylic acid cycle</keyword>
<comment type="catalytic activity">
    <reaction evidence="7">
        <text>GTP + succinate + CoA = succinyl-CoA + GDP + phosphate</text>
        <dbReference type="Rhea" id="RHEA:22120"/>
        <dbReference type="ChEBI" id="CHEBI:30031"/>
        <dbReference type="ChEBI" id="CHEBI:37565"/>
        <dbReference type="ChEBI" id="CHEBI:43474"/>
        <dbReference type="ChEBI" id="CHEBI:57287"/>
        <dbReference type="ChEBI" id="CHEBI:57292"/>
        <dbReference type="ChEBI" id="CHEBI:58189"/>
    </reaction>
</comment>
<feature type="binding site" evidence="7">
    <location>
        <position position="210"/>
    </location>
    <ligand>
        <name>Mg(2+)</name>
        <dbReference type="ChEBI" id="CHEBI:18420"/>
    </ligand>
</feature>
<dbReference type="NCBIfam" id="TIGR01016">
    <property type="entry name" value="sucCoAbeta"/>
    <property type="match status" value="1"/>
</dbReference>
<keyword evidence="11" id="KW-1185">Reference proteome</keyword>
<evidence type="ECO:0000256" key="8">
    <source>
        <dbReference type="PROSITE-ProRule" id="PRU00409"/>
    </source>
</evidence>
<evidence type="ECO:0000256" key="7">
    <source>
        <dbReference type="HAMAP-Rule" id="MF_00558"/>
    </source>
</evidence>
<feature type="binding site" evidence="7">
    <location>
        <position position="65"/>
    </location>
    <ligand>
        <name>ATP</name>
        <dbReference type="ChEBI" id="CHEBI:30616"/>
    </ligand>
</feature>
<comment type="caution">
    <text evidence="7">Lacks conserved residue(s) required for the propagation of feature annotation.</text>
</comment>
<dbReference type="PROSITE" id="PS01217">
    <property type="entry name" value="SUCCINYL_COA_LIG_3"/>
    <property type="match status" value="1"/>
</dbReference>
<sequence length="391" mass="42106">MGQRAEDKDTRILTRGEIRRVKMFEYMGKEIFAKFGLPVPKGRMVASPDEAFRAAAEIGGPVVIKSQVLSGKRGKAGGIKFADDPDGAKAAARELFGLTIQGLAVDTLLVEEKLQIDKELYLSITIDSAAKMPVLIASAQGGMDIEEVAEEYIVKKHIDVELGMQGFIARDVVRRMGISLNTAPGKELVQIIRTLYQIFIQKDADLVEINPLVISGDKVIAADAKVTIDDEALYRQSDLPRVEERTSVEKAAHDLGLSFVELEGDIGVMANGAGITMGTLDTLTYYGGKPANFLDAGGGTGEEGTAKALELILSRNPKSIIINIFGGITRCDDVARAFASVKKNRGIPVPVVIRLVGTNQEAGRAILKEAGIEAYDFMQDAAEKAVELAKL</sequence>
<evidence type="ECO:0000256" key="2">
    <source>
        <dbReference type="ARBA" id="ARBA00022532"/>
    </source>
</evidence>
<dbReference type="NCBIfam" id="NF001913">
    <property type="entry name" value="PRK00696.1"/>
    <property type="match status" value="1"/>
</dbReference>
<dbReference type="AlphaFoldDB" id="H5XXN5"/>
<dbReference type="Gene3D" id="3.30.470.20">
    <property type="entry name" value="ATP-grasp fold, B domain"/>
    <property type="match status" value="1"/>
</dbReference>
<dbReference type="PANTHER" id="PTHR11815">
    <property type="entry name" value="SUCCINYL-COA SYNTHETASE BETA CHAIN"/>
    <property type="match status" value="1"/>
</dbReference>
<comment type="subunit">
    <text evidence="7">Heterotetramer of two alpha and two beta subunits.</text>
</comment>
<feature type="domain" description="ATP-grasp" evidence="9">
    <location>
        <begin position="29"/>
        <end position="239"/>
    </location>
</feature>
<dbReference type="GO" id="GO:0004776">
    <property type="term" value="F:succinate-CoA ligase (GDP-forming) activity"/>
    <property type="evidence" value="ECO:0007669"/>
    <property type="project" value="RHEA"/>
</dbReference>
<evidence type="ECO:0000256" key="6">
    <source>
        <dbReference type="ARBA" id="ARBA00022842"/>
    </source>
</evidence>
<dbReference type="EC" id="6.2.1.5" evidence="7"/>
<keyword evidence="6 7" id="KW-0460">Magnesium</keyword>
<dbReference type="PANTHER" id="PTHR11815:SF10">
    <property type="entry name" value="SUCCINATE--COA LIGASE [GDP-FORMING] SUBUNIT BETA, MITOCHONDRIAL"/>
    <property type="match status" value="1"/>
</dbReference>
<dbReference type="HAMAP" id="MF_00558">
    <property type="entry name" value="Succ_CoA_beta"/>
    <property type="match status" value="1"/>
</dbReference>
<dbReference type="FunFam" id="3.30.470.20:FF:000002">
    <property type="entry name" value="Succinate--CoA ligase [ADP-forming] subunit beta"/>
    <property type="match status" value="1"/>
</dbReference>
<feature type="binding site" evidence="7">
    <location>
        <position position="271"/>
    </location>
    <ligand>
        <name>substrate</name>
        <note>ligand shared with subunit alpha</note>
    </ligand>
</feature>
<evidence type="ECO:0000256" key="5">
    <source>
        <dbReference type="ARBA" id="ARBA00022741"/>
    </source>
</evidence>
<comment type="function">
    <text evidence="7">Succinyl-CoA synthetase functions in the citric acid cycle (TCA), coupling the hydrolysis of succinyl-CoA to the synthesis of either ATP or GTP and thus represents the only step of substrate-level phosphorylation in the TCA. The beta subunit provides nucleotide specificity of the enzyme and binds the substrate succinate, while the binding sites for coenzyme A and phosphate are found in the alpha subunit.</text>
</comment>
<proteinExistence type="inferred from homology"/>
<protein>
    <recommendedName>
        <fullName evidence="7">Succinate--CoA ligase [ADP-forming] subunit beta</fullName>
        <ecNumber evidence="7">6.2.1.5</ecNumber>
    </recommendedName>
    <alternativeName>
        <fullName evidence="7">Succinyl-CoA synthetase subunit beta</fullName>
        <shortName evidence="7">SCS-beta</shortName>
    </alternativeName>
</protein>
<comment type="catalytic activity">
    <reaction evidence="7">
        <text>succinate + ATP + CoA = succinyl-CoA + ADP + phosphate</text>
        <dbReference type="Rhea" id="RHEA:17661"/>
        <dbReference type="ChEBI" id="CHEBI:30031"/>
        <dbReference type="ChEBI" id="CHEBI:30616"/>
        <dbReference type="ChEBI" id="CHEBI:43474"/>
        <dbReference type="ChEBI" id="CHEBI:57287"/>
        <dbReference type="ChEBI" id="CHEBI:57292"/>
        <dbReference type="ChEBI" id="CHEBI:456216"/>
        <dbReference type="EC" id="6.2.1.5"/>
    </reaction>
</comment>
<dbReference type="SUPFAM" id="SSF56059">
    <property type="entry name" value="Glutathione synthetase ATP-binding domain-like"/>
    <property type="match status" value="1"/>
</dbReference>
<dbReference type="GO" id="GO:0000287">
    <property type="term" value="F:magnesium ion binding"/>
    <property type="evidence" value="ECO:0007669"/>
    <property type="project" value="UniProtKB-UniRule"/>
</dbReference>
<dbReference type="GO" id="GO:0006104">
    <property type="term" value="P:succinyl-CoA metabolic process"/>
    <property type="evidence" value="ECO:0007669"/>
    <property type="project" value="TreeGrafter"/>
</dbReference>
<dbReference type="InterPro" id="IPR013815">
    <property type="entry name" value="ATP_grasp_subdomain_1"/>
</dbReference>
<dbReference type="InterPro" id="IPR005809">
    <property type="entry name" value="Succ_CoA_ligase-like_bsu"/>
</dbReference>
<keyword evidence="7 8" id="KW-0067">ATP-binding</keyword>
<dbReference type="Gene3D" id="3.40.50.261">
    <property type="entry name" value="Succinyl-CoA synthetase domains"/>
    <property type="match status" value="1"/>
</dbReference>
<name>H5XXN5_9FIRM</name>
<accession>H5XXN5</accession>
<comment type="similarity">
    <text evidence="1 7">Belongs to the succinate/malate CoA ligase beta subunit family.</text>
</comment>
<feature type="binding site" evidence="7">
    <location>
        <position position="114"/>
    </location>
    <ligand>
        <name>ATP</name>
        <dbReference type="ChEBI" id="CHEBI:30616"/>
    </ligand>
</feature>
<dbReference type="InterPro" id="IPR016102">
    <property type="entry name" value="Succinyl-CoA_synth-like"/>
</dbReference>
<dbReference type="GO" id="GO:0006099">
    <property type="term" value="P:tricarboxylic acid cycle"/>
    <property type="evidence" value="ECO:0007669"/>
    <property type="project" value="UniProtKB-UniRule"/>
</dbReference>
<comment type="cofactor">
    <cofactor evidence="7">
        <name>Mg(2+)</name>
        <dbReference type="ChEBI" id="CHEBI:18420"/>
    </cofactor>
    <text evidence="7">Binds 1 Mg(2+) ion per subunit.</text>
</comment>
<dbReference type="PIRSF" id="PIRSF001554">
    <property type="entry name" value="SucCS_beta"/>
    <property type="match status" value="1"/>
</dbReference>
<comment type="pathway">
    <text evidence="7">Carbohydrate metabolism; tricarboxylic acid cycle; succinate from succinyl-CoA (ligase route): step 1/1.</text>
</comment>
<dbReference type="Pfam" id="PF08442">
    <property type="entry name" value="ATP-grasp_2"/>
    <property type="match status" value="1"/>
</dbReference>
<dbReference type="EMBL" id="CM001441">
    <property type="protein sequence ID" value="EHQ91241.1"/>
    <property type="molecule type" value="Genomic_DNA"/>
</dbReference>
<dbReference type="HOGENOM" id="CLU_037430_4_0_9"/>
<evidence type="ECO:0000256" key="4">
    <source>
        <dbReference type="ARBA" id="ARBA00022723"/>
    </source>
</evidence>
<dbReference type="InterPro" id="IPR013650">
    <property type="entry name" value="ATP-grasp_succ-CoA_synth-type"/>
</dbReference>
<feature type="binding site" evidence="7">
    <location>
        <position position="119"/>
    </location>
    <ligand>
        <name>ATP</name>
        <dbReference type="ChEBI" id="CHEBI:30616"/>
    </ligand>
</feature>
<dbReference type="STRING" id="768710.DesyoDRAFT_4286"/>
<dbReference type="eggNOG" id="COG0045">
    <property type="taxonomic scope" value="Bacteria"/>
</dbReference>
<dbReference type="GO" id="GO:0005524">
    <property type="term" value="F:ATP binding"/>
    <property type="evidence" value="ECO:0007669"/>
    <property type="project" value="UniProtKB-UniRule"/>
</dbReference>
<dbReference type="SUPFAM" id="SSF52210">
    <property type="entry name" value="Succinyl-CoA synthetase domains"/>
    <property type="match status" value="1"/>
</dbReference>
<keyword evidence="3 7" id="KW-0436">Ligase</keyword>
<dbReference type="GO" id="GO:0004775">
    <property type="term" value="F:succinate-CoA ligase (ADP-forming) activity"/>
    <property type="evidence" value="ECO:0007669"/>
    <property type="project" value="UniProtKB-UniRule"/>
</dbReference>
<evidence type="ECO:0000256" key="1">
    <source>
        <dbReference type="ARBA" id="ARBA00009182"/>
    </source>
</evidence>
<keyword evidence="5 7" id="KW-0547">Nucleotide-binding</keyword>
<dbReference type="GO" id="GO:0042709">
    <property type="term" value="C:succinate-CoA ligase complex"/>
    <property type="evidence" value="ECO:0007669"/>
    <property type="project" value="TreeGrafter"/>
</dbReference>
<dbReference type="UniPathway" id="UPA00223">
    <property type="reaction ID" value="UER00999"/>
</dbReference>